<evidence type="ECO:0008006" key="4">
    <source>
        <dbReference type="Google" id="ProtNLM"/>
    </source>
</evidence>
<dbReference type="AlphaFoldDB" id="A0A327QHL4"/>
<feature type="chain" id="PRO_5016267057" description="Cytochrome c domain-containing protein" evidence="1">
    <location>
        <begin position="18"/>
        <end position="123"/>
    </location>
</feature>
<gene>
    <name evidence="2" type="ORF">LX64_02984</name>
</gene>
<dbReference type="OrthoDB" id="672806at2"/>
<evidence type="ECO:0000256" key="1">
    <source>
        <dbReference type="SAM" id="SignalP"/>
    </source>
</evidence>
<protein>
    <recommendedName>
        <fullName evidence="4">Cytochrome c domain-containing protein</fullName>
    </recommendedName>
</protein>
<proteinExistence type="predicted"/>
<accession>A0A327QHL4</accession>
<evidence type="ECO:0000313" key="2">
    <source>
        <dbReference type="EMBL" id="RAJ04106.1"/>
    </source>
</evidence>
<feature type="signal peptide" evidence="1">
    <location>
        <begin position="1"/>
        <end position="17"/>
    </location>
</feature>
<keyword evidence="1" id="KW-0732">Signal</keyword>
<sequence>MKRLLSIGLLCSMVIYACTNTEAPEPAKPLTACDSADIRAARIYEIISTSCVNRSCHPGGGTPARADFSSLQKLENYITANPSFFATRVTSATADMPQIMGYQPLSAAVKDSIACWISKGMPH</sequence>
<comment type="caution">
    <text evidence="2">The sequence shown here is derived from an EMBL/GenBank/DDBJ whole genome shotgun (WGS) entry which is preliminary data.</text>
</comment>
<keyword evidence="3" id="KW-1185">Reference proteome</keyword>
<dbReference type="PROSITE" id="PS51257">
    <property type="entry name" value="PROKAR_LIPOPROTEIN"/>
    <property type="match status" value="1"/>
</dbReference>
<name>A0A327QHL4_9BACT</name>
<organism evidence="2 3">
    <name type="scientific">Chitinophaga skermanii</name>
    <dbReference type="NCBI Taxonomy" id="331697"/>
    <lineage>
        <taxon>Bacteria</taxon>
        <taxon>Pseudomonadati</taxon>
        <taxon>Bacteroidota</taxon>
        <taxon>Chitinophagia</taxon>
        <taxon>Chitinophagales</taxon>
        <taxon>Chitinophagaceae</taxon>
        <taxon>Chitinophaga</taxon>
    </lineage>
</organism>
<evidence type="ECO:0000313" key="3">
    <source>
        <dbReference type="Proteomes" id="UP000249547"/>
    </source>
</evidence>
<reference evidence="2 3" key="1">
    <citation type="submission" date="2018-06" db="EMBL/GenBank/DDBJ databases">
        <title>Genomic Encyclopedia of Archaeal and Bacterial Type Strains, Phase II (KMG-II): from individual species to whole genera.</title>
        <authorList>
            <person name="Goeker M."/>
        </authorList>
    </citation>
    <scope>NUCLEOTIDE SEQUENCE [LARGE SCALE GENOMIC DNA]</scope>
    <source>
        <strain evidence="2 3">DSM 23857</strain>
    </source>
</reference>
<dbReference type="RefSeq" id="WP_148707326.1">
    <property type="nucleotide sequence ID" value="NZ_QLLL01000005.1"/>
</dbReference>
<dbReference type="Proteomes" id="UP000249547">
    <property type="component" value="Unassembled WGS sequence"/>
</dbReference>
<dbReference type="EMBL" id="QLLL01000005">
    <property type="protein sequence ID" value="RAJ04106.1"/>
    <property type="molecule type" value="Genomic_DNA"/>
</dbReference>